<name>A0A0A9GHB0_ARUDO</name>
<evidence type="ECO:0000313" key="1">
    <source>
        <dbReference type="EMBL" id="JAE24480.1"/>
    </source>
</evidence>
<reference evidence="1" key="1">
    <citation type="submission" date="2014-09" db="EMBL/GenBank/DDBJ databases">
        <authorList>
            <person name="Magalhaes I.L.F."/>
            <person name="Oliveira U."/>
            <person name="Santos F.R."/>
            <person name="Vidigal T.H.D.A."/>
            <person name="Brescovit A.D."/>
            <person name="Santos A.J."/>
        </authorList>
    </citation>
    <scope>NUCLEOTIDE SEQUENCE</scope>
    <source>
        <tissue evidence="1">Shoot tissue taken approximately 20 cm above the soil surface</tissue>
    </source>
</reference>
<protein>
    <submittedName>
        <fullName evidence="1">Uncharacterized protein</fullName>
    </submittedName>
</protein>
<accession>A0A0A9GHB0</accession>
<sequence length="68" mass="7440">MHGGLSVPLAMHMQVLLVSQNIKYCIGISMQVMNVIVVEGPCNPSRTTSAQHTWLEFSLHGLVHRAGL</sequence>
<organism evidence="1">
    <name type="scientific">Arundo donax</name>
    <name type="common">Giant reed</name>
    <name type="synonym">Donax arundinaceus</name>
    <dbReference type="NCBI Taxonomy" id="35708"/>
    <lineage>
        <taxon>Eukaryota</taxon>
        <taxon>Viridiplantae</taxon>
        <taxon>Streptophyta</taxon>
        <taxon>Embryophyta</taxon>
        <taxon>Tracheophyta</taxon>
        <taxon>Spermatophyta</taxon>
        <taxon>Magnoliopsida</taxon>
        <taxon>Liliopsida</taxon>
        <taxon>Poales</taxon>
        <taxon>Poaceae</taxon>
        <taxon>PACMAD clade</taxon>
        <taxon>Arundinoideae</taxon>
        <taxon>Arundineae</taxon>
        <taxon>Arundo</taxon>
    </lineage>
</organism>
<proteinExistence type="predicted"/>
<dbReference type="AlphaFoldDB" id="A0A0A9GHB0"/>
<dbReference type="EMBL" id="GBRH01173416">
    <property type="protein sequence ID" value="JAE24480.1"/>
    <property type="molecule type" value="Transcribed_RNA"/>
</dbReference>
<reference evidence="1" key="2">
    <citation type="journal article" date="2015" name="Data Brief">
        <title>Shoot transcriptome of the giant reed, Arundo donax.</title>
        <authorList>
            <person name="Barrero R.A."/>
            <person name="Guerrero F.D."/>
            <person name="Moolhuijzen P."/>
            <person name="Goolsby J.A."/>
            <person name="Tidwell J."/>
            <person name="Bellgard S.E."/>
            <person name="Bellgard M.I."/>
        </authorList>
    </citation>
    <scope>NUCLEOTIDE SEQUENCE</scope>
    <source>
        <tissue evidence="1">Shoot tissue taken approximately 20 cm above the soil surface</tissue>
    </source>
</reference>